<evidence type="ECO:0000256" key="1">
    <source>
        <dbReference type="ARBA" id="ARBA00001971"/>
    </source>
</evidence>
<name>A0ABR3FZ53_9AGAR</name>
<reference evidence="8 9" key="1">
    <citation type="submission" date="2024-02" db="EMBL/GenBank/DDBJ databases">
        <title>A draft genome for the cacao thread blight pathogen Marasmius crinis-equi.</title>
        <authorList>
            <person name="Cohen S.P."/>
            <person name="Baruah I.K."/>
            <person name="Amoako-Attah I."/>
            <person name="Bukari Y."/>
            <person name="Meinhardt L.W."/>
            <person name="Bailey B.A."/>
        </authorList>
    </citation>
    <scope>NUCLEOTIDE SEQUENCE [LARGE SCALE GENOMIC DNA]</scope>
    <source>
        <strain evidence="8 9">GH-76</strain>
    </source>
</reference>
<organism evidence="8 9">
    <name type="scientific">Marasmius crinis-equi</name>
    <dbReference type="NCBI Taxonomy" id="585013"/>
    <lineage>
        <taxon>Eukaryota</taxon>
        <taxon>Fungi</taxon>
        <taxon>Dikarya</taxon>
        <taxon>Basidiomycota</taxon>
        <taxon>Agaricomycotina</taxon>
        <taxon>Agaricomycetes</taxon>
        <taxon>Agaricomycetidae</taxon>
        <taxon>Agaricales</taxon>
        <taxon>Marasmiineae</taxon>
        <taxon>Marasmiaceae</taxon>
        <taxon>Marasmius</taxon>
    </lineage>
</organism>
<proteinExistence type="inferred from homology"/>
<comment type="cofactor">
    <cofactor evidence="1">
        <name>heme</name>
        <dbReference type="ChEBI" id="CHEBI:30413"/>
    </cofactor>
</comment>
<gene>
    <name evidence="8" type="ORF">V5O48_001133</name>
</gene>
<keyword evidence="7" id="KW-0503">Monooxygenase</keyword>
<evidence type="ECO:0000256" key="7">
    <source>
        <dbReference type="ARBA" id="ARBA00023033"/>
    </source>
</evidence>
<sequence>HPGPTLAKCTKFWGMYQSHTGKLHEKYLELHRQYGPVVRIGPNELSFCDVEAIQPILGTDGMGKGPTWEGRQSARKKKRGSLVGVRAVVEHLHRRKPWNKAFNTSGVKAYEPLLRARLLQLVEILDGKAGGKQVVDIAEWLSFFSYDFMGDMAFRAGFELMRDGDKNGLWKIMESGITVQSYAGQVTWLGPLFNRLPGLGSSAQKLREFVGRIVKDRVQNGTELEGEDLSTYLLDEKSSDPKPLPLDIYAAEAFLAVVAGSDTAATLRAEMDSSFPPEHGVAPHEDTAKLATMPFLNAVINEALRLQPPVPTGLQRASEPGSGGKMVGSIFVSEETAVNIAPYAIHRDPRYFSPDPDRFWPDRWLAEKKENVELDQAAFIPFSVGPMNCVGKALAQVELRAVIATLVQCYDMNLEEGWDRTRWEEDLEDFFVFRKGALPVKLQRRI</sequence>
<evidence type="ECO:0000256" key="6">
    <source>
        <dbReference type="ARBA" id="ARBA00023004"/>
    </source>
</evidence>
<evidence type="ECO:0000256" key="4">
    <source>
        <dbReference type="ARBA" id="ARBA00022723"/>
    </source>
</evidence>
<keyword evidence="5" id="KW-0560">Oxidoreductase</keyword>
<evidence type="ECO:0000313" key="8">
    <source>
        <dbReference type="EMBL" id="KAL0580842.1"/>
    </source>
</evidence>
<dbReference type="PANTHER" id="PTHR24305">
    <property type="entry name" value="CYTOCHROME P450"/>
    <property type="match status" value="1"/>
</dbReference>
<comment type="pathway">
    <text evidence="2">Secondary metabolite biosynthesis.</text>
</comment>
<protein>
    <recommendedName>
        <fullName evidence="10">Cytochrome P450</fullName>
    </recommendedName>
</protein>
<dbReference type="InterPro" id="IPR002403">
    <property type="entry name" value="Cyt_P450_E_grp-IV"/>
</dbReference>
<evidence type="ECO:0000256" key="2">
    <source>
        <dbReference type="ARBA" id="ARBA00005179"/>
    </source>
</evidence>
<dbReference type="EMBL" id="JBAHYK010000021">
    <property type="protein sequence ID" value="KAL0580842.1"/>
    <property type="molecule type" value="Genomic_DNA"/>
</dbReference>
<dbReference type="SUPFAM" id="SSF48264">
    <property type="entry name" value="Cytochrome P450"/>
    <property type="match status" value="1"/>
</dbReference>
<accession>A0ABR3FZ53</accession>
<dbReference type="CDD" id="cd11061">
    <property type="entry name" value="CYP67-like"/>
    <property type="match status" value="1"/>
</dbReference>
<keyword evidence="4" id="KW-0479">Metal-binding</keyword>
<dbReference type="Gene3D" id="1.10.630.10">
    <property type="entry name" value="Cytochrome P450"/>
    <property type="match status" value="1"/>
</dbReference>
<keyword evidence="9" id="KW-1185">Reference proteome</keyword>
<evidence type="ECO:0000256" key="3">
    <source>
        <dbReference type="ARBA" id="ARBA00010617"/>
    </source>
</evidence>
<evidence type="ECO:0000313" key="9">
    <source>
        <dbReference type="Proteomes" id="UP001465976"/>
    </source>
</evidence>
<dbReference type="InterPro" id="IPR036396">
    <property type="entry name" value="Cyt_P450_sf"/>
</dbReference>
<dbReference type="Pfam" id="PF00067">
    <property type="entry name" value="p450"/>
    <property type="match status" value="2"/>
</dbReference>
<feature type="non-terminal residue" evidence="8">
    <location>
        <position position="1"/>
    </location>
</feature>
<evidence type="ECO:0008006" key="10">
    <source>
        <dbReference type="Google" id="ProtNLM"/>
    </source>
</evidence>
<comment type="similarity">
    <text evidence="3">Belongs to the cytochrome P450 family.</text>
</comment>
<dbReference type="PANTHER" id="PTHR24305:SF187">
    <property type="entry name" value="P450, PUTATIVE (EUROFUNG)-RELATED"/>
    <property type="match status" value="1"/>
</dbReference>
<dbReference type="PRINTS" id="PR00385">
    <property type="entry name" value="P450"/>
</dbReference>
<keyword evidence="6" id="KW-0408">Iron</keyword>
<evidence type="ECO:0000256" key="5">
    <source>
        <dbReference type="ARBA" id="ARBA00023002"/>
    </source>
</evidence>
<dbReference type="Proteomes" id="UP001465976">
    <property type="component" value="Unassembled WGS sequence"/>
</dbReference>
<dbReference type="InterPro" id="IPR050121">
    <property type="entry name" value="Cytochrome_P450_monoxygenase"/>
</dbReference>
<dbReference type="InterPro" id="IPR001128">
    <property type="entry name" value="Cyt_P450"/>
</dbReference>
<dbReference type="PRINTS" id="PR00465">
    <property type="entry name" value="EP450IV"/>
</dbReference>
<comment type="caution">
    <text evidence="8">The sequence shown here is derived from an EMBL/GenBank/DDBJ whole genome shotgun (WGS) entry which is preliminary data.</text>
</comment>